<feature type="region of interest" description="Disordered" evidence="1">
    <location>
        <begin position="281"/>
        <end position="338"/>
    </location>
</feature>
<feature type="compositionally biased region" description="Polar residues" evidence="1">
    <location>
        <begin position="291"/>
        <end position="302"/>
    </location>
</feature>
<name>A0A9P4R8E2_9PLEO</name>
<gene>
    <name evidence="3" type="ORF">EJ04DRAFT_549698</name>
</gene>
<dbReference type="EMBL" id="ML996107">
    <property type="protein sequence ID" value="KAF2738806.1"/>
    <property type="molecule type" value="Genomic_DNA"/>
</dbReference>
<feature type="domain" description="DUF7932" evidence="2">
    <location>
        <begin position="360"/>
        <end position="487"/>
    </location>
</feature>
<reference evidence="3" key="1">
    <citation type="journal article" date="2020" name="Stud. Mycol.">
        <title>101 Dothideomycetes genomes: a test case for predicting lifestyles and emergence of pathogens.</title>
        <authorList>
            <person name="Haridas S."/>
            <person name="Albert R."/>
            <person name="Binder M."/>
            <person name="Bloem J."/>
            <person name="Labutti K."/>
            <person name="Salamov A."/>
            <person name="Andreopoulos B."/>
            <person name="Baker S."/>
            <person name="Barry K."/>
            <person name="Bills G."/>
            <person name="Bluhm B."/>
            <person name="Cannon C."/>
            <person name="Castanera R."/>
            <person name="Culley D."/>
            <person name="Daum C."/>
            <person name="Ezra D."/>
            <person name="Gonzalez J."/>
            <person name="Henrissat B."/>
            <person name="Kuo A."/>
            <person name="Liang C."/>
            <person name="Lipzen A."/>
            <person name="Lutzoni F."/>
            <person name="Magnuson J."/>
            <person name="Mondo S."/>
            <person name="Nolan M."/>
            <person name="Ohm R."/>
            <person name="Pangilinan J."/>
            <person name="Park H.-J."/>
            <person name="Ramirez L."/>
            <person name="Alfaro M."/>
            <person name="Sun H."/>
            <person name="Tritt A."/>
            <person name="Yoshinaga Y."/>
            <person name="Zwiers L.-H."/>
            <person name="Turgeon B."/>
            <person name="Goodwin S."/>
            <person name="Spatafora J."/>
            <person name="Crous P."/>
            <person name="Grigoriev I."/>
        </authorList>
    </citation>
    <scope>NUCLEOTIDE SEQUENCE</scope>
    <source>
        <strain evidence="3">CBS 125425</strain>
    </source>
</reference>
<dbReference type="Pfam" id="PF25560">
    <property type="entry name" value="DUF7932"/>
    <property type="match status" value="1"/>
</dbReference>
<evidence type="ECO:0000259" key="2">
    <source>
        <dbReference type="Pfam" id="PF25560"/>
    </source>
</evidence>
<feature type="compositionally biased region" description="Gly residues" evidence="1">
    <location>
        <begin position="169"/>
        <end position="188"/>
    </location>
</feature>
<feature type="region of interest" description="Disordered" evidence="1">
    <location>
        <begin position="1113"/>
        <end position="1171"/>
    </location>
</feature>
<organism evidence="3 4">
    <name type="scientific">Polyplosphaeria fusca</name>
    <dbReference type="NCBI Taxonomy" id="682080"/>
    <lineage>
        <taxon>Eukaryota</taxon>
        <taxon>Fungi</taxon>
        <taxon>Dikarya</taxon>
        <taxon>Ascomycota</taxon>
        <taxon>Pezizomycotina</taxon>
        <taxon>Dothideomycetes</taxon>
        <taxon>Pleosporomycetidae</taxon>
        <taxon>Pleosporales</taxon>
        <taxon>Tetraplosphaeriaceae</taxon>
        <taxon>Polyplosphaeria</taxon>
    </lineage>
</organism>
<evidence type="ECO:0000313" key="4">
    <source>
        <dbReference type="Proteomes" id="UP000799444"/>
    </source>
</evidence>
<proteinExistence type="predicted"/>
<feature type="region of interest" description="Disordered" evidence="1">
    <location>
        <begin position="94"/>
        <end position="144"/>
    </location>
</feature>
<dbReference type="Proteomes" id="UP000799444">
    <property type="component" value="Unassembled WGS sequence"/>
</dbReference>
<protein>
    <recommendedName>
        <fullName evidence="2">DUF7932 domain-containing protein</fullName>
    </recommendedName>
</protein>
<dbReference type="InterPro" id="IPR057692">
    <property type="entry name" value="DUF7932"/>
</dbReference>
<feature type="compositionally biased region" description="Gly residues" evidence="1">
    <location>
        <begin position="94"/>
        <end position="103"/>
    </location>
</feature>
<evidence type="ECO:0000313" key="3">
    <source>
        <dbReference type="EMBL" id="KAF2738806.1"/>
    </source>
</evidence>
<feature type="compositionally biased region" description="Polar residues" evidence="1">
    <location>
        <begin position="1152"/>
        <end position="1165"/>
    </location>
</feature>
<feature type="region of interest" description="Disordered" evidence="1">
    <location>
        <begin position="169"/>
        <end position="191"/>
    </location>
</feature>
<keyword evidence="4" id="KW-1185">Reference proteome</keyword>
<sequence length="1364" mass="148640">MQRRGVVPISVAGRKGADIAGLSRAVVSASSIDGYNAPLAEDGESADNITAELVPDSRGFKAEYRTGSGITSRKSVSPGDDLLFDLRGGDGADGGLGGDGKNGYQGARGVNATAHSDATPGQKGGRGGNAGRGSDGGDGGNGGNLSVILQEQYMHLAFAVSWNVTPGKGGTAGRHGNPGKGGRGGRGGSSYSWQEHTGWRWSCAEGCTSSGGSSTALTTRTSSNQDALSRLRTDRGLYFAFPQGVVSDGINHAEVRSVAGHIPASLAPQFRHALLESSSSSNAVVRHNNDGSHISGCQQKRTYTSRHRPGADRGSDGMPGRLPGGPLPRPGRTGRSGKASICVRSEDGVNTVSYNAKFEFQLLDFEVVDENRDCIFEPGECLIIRNIRVRNNAVTGGMPTPRKTRIPVRMLGQPGLTPRNSLWLPLGLKPGETRLVDGEIKADISAPTTRSLFDVLHEQANVQLEAVLPDLDRILPHFDYRQTITIQHPLRLLNDGFTFLDSVAPGTTTSLQWQFENISRNDLGGASASRREVATEVYLLENAPGALGTNLAENTNAGPNHSEKRVTLARSNQAIKLSEGLFVFSNAKNRVPIQVVVKLLLEPPNSRNERRHTRNPKLIQQYKFMISICNPWIKTSAAQYLLLASKATDRVKIEAYENFIQRHLKMSINVFDVSLYGGLRADDMRKQVLTEYSGKTIIALDDELFEYSTQGERSVLDFIDPGEAVALSSQGTTITSIQRDQGKRRLREKSSIQLIARAAALDEPGMAQQHTTYFDSADELLVHLQQSQGSQRARRYHVRESSSNPDRQGKRLARQLQKAFPLDRFVISPDEHHSGLVVTHCHGQGDSFSAATLTKRSKDEAQLDDYCGLDPAEAYTCVSSLPLKKRLDILQVSYGSSDASRCPYSTFSRDAAKHSVLVEIHQQVQAMTSAPKWSDAAFTFKKEKHTTRSLFENANDKITTVLEHDIMLPPDGMTGNLHLSSIAIELLSSIVRSARCQNLEQLCTKWFNPLRRTRSHVRKYLMEEVKQKIAPAMPDEGVTKDLRNGFKTFRRSRSVRQSVVHLDYRKNLDSNIHDLTSGAIQSTNKTFNSIESELSKTQYVPVDALEKSKASFNQATARRQHDEEHHRRLKQRLGTVMPAPRSPSPVIEEQDPSSSSVEATTSTGRRSIELGATPVSTRAELERSEVQFPPELGAFTMPMHSHRDPQNSALPTQEPLTRERELVGGSLGLATELPTLPLSLTAELHSNPWAIPEVHEVSTSPRLRSEISDIAAELPDTQGPFAQAQELPLCRNHAELEAPSPPSDATAIHTEVGTELDAVAASTNLAMQSLGKQLILFGNLLAAMANQSAQTQTQSGHLVAPDVD</sequence>
<dbReference type="OrthoDB" id="3786349at2759"/>
<comment type="caution">
    <text evidence="3">The sequence shown here is derived from an EMBL/GenBank/DDBJ whole genome shotgun (WGS) entry which is preliminary data.</text>
</comment>
<feature type="region of interest" description="Disordered" evidence="1">
    <location>
        <begin position="788"/>
        <end position="810"/>
    </location>
</feature>
<feature type="compositionally biased region" description="Gly residues" evidence="1">
    <location>
        <begin position="122"/>
        <end position="143"/>
    </location>
</feature>
<evidence type="ECO:0000256" key="1">
    <source>
        <dbReference type="SAM" id="MobiDB-lite"/>
    </source>
</evidence>
<accession>A0A9P4R8E2</accession>